<name>A0A6L9U4E2_9HYPH</name>
<gene>
    <name evidence="1" type="ORF">GR212_05645</name>
</gene>
<dbReference type="Pfam" id="PF11154">
    <property type="entry name" value="DUF2934"/>
    <property type="match status" value="1"/>
</dbReference>
<protein>
    <submittedName>
        <fullName evidence="1">DUF2934 domain-containing protein</fullName>
    </submittedName>
</protein>
<comment type="caution">
    <text evidence="1">The sequence shown here is derived from an EMBL/GenBank/DDBJ whole genome shotgun (WGS) entry which is preliminary data.</text>
</comment>
<sequence length="90" mass="9887">MLESRDEWIKKRAYAIWEEEGHPYGRDVDHWHRASGERFALEESVTTAGKIEVKPKAKRKTVIAAAAAADEVAAKPAAKKASKKATAAKA</sequence>
<reference evidence="1 2" key="1">
    <citation type="submission" date="2019-12" db="EMBL/GenBank/DDBJ databases">
        <title>Rhizobium genotypes associated with high levels of biological nitrogen fixation by grain legumes in a temperate-maritime cropping system.</title>
        <authorList>
            <person name="Maluk M."/>
            <person name="Francesc Ferrando Molina F."/>
            <person name="Lopez Del Egido L."/>
            <person name="Lafos M."/>
            <person name="Langarica-Fuentes A."/>
            <person name="Gebre Yohannes G."/>
            <person name="Young M.W."/>
            <person name="Martin P."/>
            <person name="Gantlett R."/>
            <person name="Kenicer G."/>
            <person name="Hawes C."/>
            <person name="Begg G.S."/>
            <person name="Quilliam R.S."/>
            <person name="Squire G.R."/>
            <person name="Poole P.S."/>
            <person name="Young P.W."/>
            <person name="Iannetta P.M."/>
            <person name="James E.K."/>
        </authorList>
    </citation>
    <scope>NUCLEOTIDE SEQUENCE [LARGE SCALE GENOMIC DNA]</scope>
    <source>
        <strain evidence="1 2">JHI1118</strain>
    </source>
</reference>
<dbReference type="Proteomes" id="UP000483035">
    <property type="component" value="Unassembled WGS sequence"/>
</dbReference>
<dbReference type="AlphaFoldDB" id="A0A6L9U4E2"/>
<accession>A0A6L9U4E2</accession>
<evidence type="ECO:0000313" key="2">
    <source>
        <dbReference type="Proteomes" id="UP000483035"/>
    </source>
</evidence>
<dbReference type="InterPro" id="IPR021327">
    <property type="entry name" value="DUF2934"/>
</dbReference>
<proteinExistence type="predicted"/>
<evidence type="ECO:0000313" key="1">
    <source>
        <dbReference type="EMBL" id="NEI69050.1"/>
    </source>
</evidence>
<organism evidence="1 2">
    <name type="scientific">Rhizobium lusitanum</name>
    <dbReference type="NCBI Taxonomy" id="293958"/>
    <lineage>
        <taxon>Bacteria</taxon>
        <taxon>Pseudomonadati</taxon>
        <taxon>Pseudomonadota</taxon>
        <taxon>Alphaproteobacteria</taxon>
        <taxon>Hyphomicrobiales</taxon>
        <taxon>Rhizobiaceae</taxon>
        <taxon>Rhizobium/Agrobacterium group</taxon>
        <taxon>Rhizobium</taxon>
    </lineage>
</organism>
<dbReference type="EMBL" id="WUEY01000002">
    <property type="protein sequence ID" value="NEI69050.1"/>
    <property type="molecule type" value="Genomic_DNA"/>
</dbReference>